<dbReference type="RefSeq" id="WP_169211956.1">
    <property type="nucleotide sequence ID" value="NZ_JAATNW010000009.1"/>
</dbReference>
<evidence type="ECO:0000313" key="3">
    <source>
        <dbReference type="Proteomes" id="UP000709336"/>
    </source>
</evidence>
<keyword evidence="1" id="KW-0472">Membrane</keyword>
<dbReference type="Proteomes" id="UP000709336">
    <property type="component" value="Unassembled WGS sequence"/>
</dbReference>
<sequence>MQINTNLEKKDYLNAYKEMCLFVLKRPVFTAVILALALFTTMIPFSMFPLKMAGFAVTVLATVCLTTILYRTGSLQGLLDEVRFQQKVFLPAVVAILALSWLGFVVADVLIEMVGQQAQKDTLHASVTATDGLTSTSILAAVIAGAIVCIAQVMPFVLAYFCNGLNVSKKQGEKIWLALLTRTKTFLAFVPVAQLIPIGLIFKVDTTGIMILLASLYSTFLFFIVFNIEPREAEKSQQFTLAGQM</sequence>
<protein>
    <submittedName>
        <fullName evidence="2">Uncharacterized protein</fullName>
    </submittedName>
</protein>
<organism evidence="2 3">
    <name type="scientific">Alteromonas ponticola</name>
    <dbReference type="NCBI Taxonomy" id="2720613"/>
    <lineage>
        <taxon>Bacteria</taxon>
        <taxon>Pseudomonadati</taxon>
        <taxon>Pseudomonadota</taxon>
        <taxon>Gammaproteobacteria</taxon>
        <taxon>Alteromonadales</taxon>
        <taxon>Alteromonadaceae</taxon>
        <taxon>Alteromonas/Salinimonas group</taxon>
        <taxon>Alteromonas</taxon>
    </lineage>
</organism>
<feature type="transmembrane region" description="Helical" evidence="1">
    <location>
        <begin position="90"/>
        <end position="111"/>
    </location>
</feature>
<feature type="transmembrane region" description="Helical" evidence="1">
    <location>
        <begin position="138"/>
        <end position="162"/>
    </location>
</feature>
<evidence type="ECO:0000256" key="1">
    <source>
        <dbReference type="SAM" id="Phobius"/>
    </source>
</evidence>
<comment type="caution">
    <text evidence="2">The sequence shown here is derived from an EMBL/GenBank/DDBJ whole genome shotgun (WGS) entry which is preliminary data.</text>
</comment>
<proteinExistence type="predicted"/>
<gene>
    <name evidence="2" type="ORF">HCJ96_15285</name>
</gene>
<reference evidence="2 3" key="1">
    <citation type="submission" date="2020-03" db="EMBL/GenBank/DDBJ databases">
        <title>Alteromonas ponticola sp. nov., isolated from seawater.</title>
        <authorList>
            <person name="Yoon J.-H."/>
            <person name="Kim Y.-O."/>
        </authorList>
    </citation>
    <scope>NUCLEOTIDE SEQUENCE [LARGE SCALE GENOMIC DNA]</scope>
    <source>
        <strain evidence="2 3">MYP5</strain>
    </source>
</reference>
<keyword evidence="1" id="KW-1133">Transmembrane helix</keyword>
<feature type="transmembrane region" description="Helical" evidence="1">
    <location>
        <begin position="52"/>
        <end position="70"/>
    </location>
</feature>
<accession>A0ABX1R648</accession>
<name>A0ABX1R648_9ALTE</name>
<evidence type="ECO:0000313" key="2">
    <source>
        <dbReference type="EMBL" id="NMH61391.1"/>
    </source>
</evidence>
<feature type="transmembrane region" description="Helical" evidence="1">
    <location>
        <begin position="183"/>
        <end position="202"/>
    </location>
</feature>
<keyword evidence="1" id="KW-0812">Transmembrane</keyword>
<keyword evidence="3" id="KW-1185">Reference proteome</keyword>
<dbReference type="EMBL" id="JAATNW010000009">
    <property type="protein sequence ID" value="NMH61391.1"/>
    <property type="molecule type" value="Genomic_DNA"/>
</dbReference>
<feature type="transmembrane region" description="Helical" evidence="1">
    <location>
        <begin position="208"/>
        <end position="228"/>
    </location>
</feature>
<feature type="transmembrane region" description="Helical" evidence="1">
    <location>
        <begin position="27"/>
        <end position="46"/>
    </location>
</feature>